<feature type="coiled-coil region" evidence="1">
    <location>
        <begin position="1135"/>
        <end position="1201"/>
    </location>
</feature>
<evidence type="ECO:0000256" key="2">
    <source>
        <dbReference type="SAM" id="MobiDB-lite"/>
    </source>
</evidence>
<feature type="coiled-coil region" evidence="1">
    <location>
        <begin position="70"/>
        <end position="150"/>
    </location>
</feature>
<feature type="coiled-coil region" evidence="1">
    <location>
        <begin position="1233"/>
        <end position="1299"/>
    </location>
</feature>
<dbReference type="Gene3D" id="1.10.287.1490">
    <property type="match status" value="1"/>
</dbReference>
<dbReference type="EMBL" id="AK417456">
    <property type="protein sequence ID" value="BAN20671.1"/>
    <property type="molecule type" value="mRNA"/>
</dbReference>
<feature type="coiled-coil region" evidence="1">
    <location>
        <begin position="917"/>
        <end position="1007"/>
    </location>
</feature>
<sequence>MDNEQIPVNPIDREYRKKRVEELGSTLAQIRARVKANRGSGPKKDEEIQQSGSSKPPEDTERTALTKKILEEDRARFTKLQQNRVKMKEAMDQMLIEREEQKKVEKQLQEAIAKVTAPTPELPPLIKQRIIDLETTVENLKERLSEKDKVLSSKTQALTVLHNQLMQRSQEQVEKAMAFTQEISTIKDDFGKREELLKKEIIRLKEREEELEWRLSDKEAYTNEIESVQAELSEVRKELNETLNKNEESSKQLESINKINLKLKAQLKALKIERDKLKQAQESVEDINSLKNRIALLEEEKGNLQLQLVDFDDFKESFEESQEKIKSLQKELELFREDVKNLQEEKVSLQERLDDATKRVEEQENLIESLRLSLKEMEEQKISAEMRSIEIEEKMEGLQNDTSGQIEQLMNEIHSLKSEVSERSSTIDSLTHQLNLKDQEISDIKGNNFPAEMESDSRLREIELYNSELMEKVRELQLKAEGHEKAAIQLNETLSERNETINCLRIKNDELKTTVIDLNNNKTLLENEIQRLKANEGSAPTDSKEDPNLTQKFKKLAANYKMKVKLCQELEEKLKIVNVNLDEKNNLISELSSQKEDLKLQLDELIQKQVTLTSELDDVKIKNGELLKLVSELAPKLEAMEAERSTALIKADRMNRAFEELKEWKEGDSKLLKEHVTSVNSMASNVSLLEQELRKLQSIVNEKNSVIGELEMERKKLVEDMRNSELELERLRGLYQQESVKNQNVLTNLQGLESEMLVSREEMNQIAEQLEAVTKNYNMCLGNLQERENYIEALEQDIVGMKSKMYNLEAGIGDRHRILEERGNQLSARLEEAEILTQTFDKYQTEMDNKFKMMEDNEKAMKFNLSKLQNEIENLNKLNTELKLKNETSESKISEMVAEISTLNDIKSSYNSTLDRIEILNNELKEVMCDFEAKNQEILKLGEERADLFNKLTDLEDAYSDLKAQLEETEDTCSKLQNELDVKTHKLNAALQDVSNLQDKINDFNKKSFEEEKVLNKHQIENKTVEAIQVFSWDQHSHGDAALPIFKPEESSFKELEECKMMLYNAQKENENLQLHLNEKDKHIKELRECLAGIKLQYDELQKKAESQNNIVFPDSIPTFSWNPQNQVSDIFGGTNQLQEQLNKSMKDLEHANLELETIKASMEVIINEKEKEISQFRNELKILKEEKAKLEKSLEEQNGHLNHGETQFGMFSWNNDDKSNFRDEEDGLKFELKEKTRYLEAAQQEIANLQAALSSMLSEKESEVSAMKEEIRRLLSQKEDLEKMLRANQTELSEVKQDDIRMFSWGQQNPEVGKDEEDGWGWIGAEAHLEQDHKHSEAIQIQTLTQKVRELEEEKVSLNEKLNASKIKCIKLLKKLKEMEAIQEQSRNERNIGFSDLDFALQEELRSQLDQLENKNKELTTELNNIKLERENLNKKVDVLVSANDQLIEMKERQDIEVQMWQKRSMELKNEVQGLQWSLEELKSEVPSLNKGGDDLSDKLNALAQENEELQRIICNLKDGRPLGSPDITSELNALKDELKRLKEVRAKEKETFENELKKANEELDAMEQQYDTLSKENQSMKEEAIIANNLKQDICSLNEHIEVLTAQNKLLEQEISELKARNSDNMNNNLELLRSENTSLKNELLKLSSAKEELLSIEEKLQRLRIEKEELQRQLDSSESMKAEVSTLFDKIQQLGFENADLKEKLAHSSSNSDIMKEKENSEKLKQQINNLTDQLDMVKQEFGQLTNVNKQLQQEMFSLKNTFESDMKKVILNAENDIKNLENSLLSAQSEIKELDSFVDEVINKCNLTIFANNRSEKLRNLSTSIHSILTSISKSKNENLTDNYHESAQSSVSLLGSTPPVFKGFTALSNDPFDSLHVSHENKEVDKLISEIAELKTVIKKYEHDFSNLNAEKMSYENVIAELKHEIASMNEHVAKLNLLHSKQVDDMRLKLENADKEIVRCREEANNLRRELNNLLENHSQEIEELKRSEDRSREKVSEIEENFQNTLLNKDQESRSLKQILSEKEQLLANAINERNALQNQFDSKSQQFFNLEKRLQDLVQENEELQSELNNSRRDENTVIEKQKEEIQELMAKLEYMSQSQSLQSTSNQNEELLKQQIKDLTDQLSLFQASNTELHSKISAQTEEILSLRQTIADIDNNRHYLEHLLTEKSNELELIKNQVQTQSTILSNEEASEKLTTLIREKDLEIARVSKVLHDTQERLVKVQESKSIDKILSLETKLNQALYTLHVRDVRIDELTQEIMQLLEERDTLQLRLSECLRENEILRKGTAASSSTSSPEFKNKLGELHQGYKRDPVVQLEMESRHNDQMDLYAEKEEPPADYGIFNWFFSST</sequence>
<name>R4WP64_RIPPE</name>
<feature type="coiled-coil region" evidence="1">
    <location>
        <begin position="1882"/>
        <end position="2107"/>
    </location>
</feature>
<feature type="coiled-coil region" evidence="1">
    <location>
        <begin position="567"/>
        <end position="892"/>
    </location>
</feature>
<accession>R4WP64</accession>
<protein>
    <submittedName>
        <fullName evidence="3">Lava lamp protein</fullName>
    </submittedName>
</protein>
<dbReference type="PANTHER" id="PTHR23159:SF31">
    <property type="entry name" value="CENTROSOME-ASSOCIATED PROTEIN CEP250 ISOFORM X1"/>
    <property type="match status" value="1"/>
</dbReference>
<feature type="coiled-coil region" evidence="1">
    <location>
        <begin position="2262"/>
        <end position="2289"/>
    </location>
</feature>
<evidence type="ECO:0000256" key="1">
    <source>
        <dbReference type="SAM" id="Coils"/>
    </source>
</evidence>
<feature type="coiled-coil region" evidence="1">
    <location>
        <begin position="1717"/>
        <end position="1801"/>
    </location>
</feature>
<feature type="compositionally biased region" description="Basic and acidic residues" evidence="2">
    <location>
        <begin position="56"/>
        <end position="69"/>
    </location>
</feature>
<feature type="coiled-coil region" evidence="1">
    <location>
        <begin position="1403"/>
        <end position="1690"/>
    </location>
</feature>
<evidence type="ECO:0000313" key="3">
    <source>
        <dbReference type="EMBL" id="BAN20671.1"/>
    </source>
</evidence>
<proteinExistence type="evidence at transcript level"/>
<feature type="region of interest" description="Disordered" evidence="2">
    <location>
        <begin position="33"/>
        <end position="69"/>
    </location>
</feature>
<dbReference type="PANTHER" id="PTHR23159">
    <property type="entry name" value="CENTROSOMAL PROTEIN 2"/>
    <property type="match status" value="1"/>
</dbReference>
<feature type="coiled-coil region" evidence="1">
    <location>
        <begin position="1335"/>
        <end position="1369"/>
    </location>
</feature>
<feature type="coiled-coil region" evidence="1">
    <location>
        <begin position="194"/>
        <end position="419"/>
    </location>
</feature>
<feature type="coiled-coil region" evidence="1">
    <location>
        <begin position="1066"/>
        <end position="1111"/>
    </location>
</feature>
<feature type="coiled-coil region" evidence="1">
    <location>
        <begin position="459"/>
        <end position="535"/>
    </location>
</feature>
<organism evidence="3">
    <name type="scientific">Riptortus pedestris</name>
    <name type="common">Bean bug</name>
    <dbReference type="NCBI Taxonomy" id="329032"/>
    <lineage>
        <taxon>Eukaryota</taxon>
        <taxon>Metazoa</taxon>
        <taxon>Ecdysozoa</taxon>
        <taxon>Arthropoda</taxon>
        <taxon>Hexapoda</taxon>
        <taxon>Insecta</taxon>
        <taxon>Pterygota</taxon>
        <taxon>Neoptera</taxon>
        <taxon>Paraneoptera</taxon>
        <taxon>Hemiptera</taxon>
        <taxon>Heteroptera</taxon>
        <taxon>Panheteroptera</taxon>
        <taxon>Pentatomomorpha</taxon>
        <taxon>Coreoidea</taxon>
        <taxon>Alydidae</taxon>
        <taxon>Riptortus</taxon>
    </lineage>
</organism>
<reference evidence="3" key="1">
    <citation type="journal article" date="2013" name="PLoS ONE">
        <title>Gene expression in gut symbiotic organ of stinkbug affected by extracellular bacterial symbiont.</title>
        <authorList>
            <person name="Futahashi R."/>
            <person name="Tanaka K."/>
            <person name="Tanahashi M."/>
            <person name="Nikoh N."/>
            <person name="Kikuchi Y."/>
            <person name="Lee B.L."/>
            <person name="Fukatsu T."/>
        </authorList>
    </citation>
    <scope>NUCLEOTIDE SEQUENCE</scope>
    <source>
        <tissue evidence="3">Midgut</tissue>
    </source>
</reference>
<dbReference type="Gene3D" id="6.10.250.370">
    <property type="match status" value="1"/>
</dbReference>
<keyword evidence="1" id="KW-0175">Coiled coil</keyword>